<dbReference type="InterPro" id="IPR002656">
    <property type="entry name" value="Acyl_transf_3_dom"/>
</dbReference>
<name>A0A2T7NMR9_POMCA</name>
<feature type="transmembrane region" description="Helical" evidence="1">
    <location>
        <begin position="376"/>
        <end position="396"/>
    </location>
</feature>
<feature type="transmembrane region" description="Helical" evidence="1">
    <location>
        <begin position="416"/>
        <end position="439"/>
    </location>
</feature>
<feature type="transmembrane region" description="Helical" evidence="1">
    <location>
        <begin position="13"/>
        <end position="33"/>
    </location>
</feature>
<feature type="transmembrane region" description="Helical" evidence="1">
    <location>
        <begin position="669"/>
        <end position="690"/>
    </location>
</feature>
<accession>A0A2T7NMR9</accession>
<dbReference type="InterPro" id="IPR006621">
    <property type="entry name" value="Nose-resist-to-fluoxetine_N"/>
</dbReference>
<dbReference type="GO" id="GO:0016747">
    <property type="term" value="F:acyltransferase activity, transferring groups other than amino-acyl groups"/>
    <property type="evidence" value="ECO:0007669"/>
    <property type="project" value="InterPro"/>
</dbReference>
<feature type="transmembrane region" description="Helical" evidence="1">
    <location>
        <begin position="627"/>
        <end position="649"/>
    </location>
</feature>
<keyword evidence="1" id="KW-0812">Transmembrane</keyword>
<gene>
    <name evidence="3" type="ORF">C0Q70_18291</name>
</gene>
<dbReference type="OrthoDB" id="207378at2759"/>
<dbReference type="Pfam" id="PF20146">
    <property type="entry name" value="NRF"/>
    <property type="match status" value="1"/>
</dbReference>
<feature type="transmembrane region" description="Helical" evidence="1">
    <location>
        <begin position="278"/>
        <end position="301"/>
    </location>
</feature>
<feature type="transmembrane region" description="Helical" evidence="1">
    <location>
        <begin position="598"/>
        <end position="615"/>
    </location>
</feature>
<dbReference type="AlphaFoldDB" id="A0A2T7NMR9"/>
<evidence type="ECO:0000313" key="3">
    <source>
        <dbReference type="EMBL" id="PVD22477.1"/>
    </source>
</evidence>
<evidence type="ECO:0000259" key="2">
    <source>
        <dbReference type="SMART" id="SM00703"/>
    </source>
</evidence>
<feature type="transmembrane region" description="Helical" evidence="1">
    <location>
        <begin position="337"/>
        <end position="355"/>
    </location>
</feature>
<proteinExistence type="predicted"/>
<keyword evidence="1" id="KW-1133">Transmembrane helix</keyword>
<feature type="transmembrane region" description="Helical" evidence="1">
    <location>
        <begin position="536"/>
        <end position="561"/>
    </location>
</feature>
<dbReference type="Pfam" id="PF01757">
    <property type="entry name" value="Acyl_transf_3"/>
    <property type="match status" value="1"/>
</dbReference>
<feature type="transmembrane region" description="Helical" evidence="1">
    <location>
        <begin position="500"/>
        <end position="524"/>
    </location>
</feature>
<protein>
    <recommendedName>
        <fullName evidence="2">Nose resistant-to-fluoxetine protein N-terminal domain-containing protein</fullName>
    </recommendedName>
</protein>
<keyword evidence="4" id="KW-1185">Reference proteome</keyword>
<evidence type="ECO:0000313" key="4">
    <source>
        <dbReference type="Proteomes" id="UP000245119"/>
    </source>
</evidence>
<feature type="transmembrane region" description="Helical" evidence="1">
    <location>
        <begin position="733"/>
        <end position="757"/>
    </location>
</feature>
<reference evidence="3 4" key="1">
    <citation type="submission" date="2018-04" db="EMBL/GenBank/DDBJ databases">
        <title>The genome of golden apple snail Pomacea canaliculata provides insight into stress tolerance and invasive adaptation.</title>
        <authorList>
            <person name="Liu C."/>
            <person name="Liu B."/>
            <person name="Ren Y."/>
            <person name="Zhang Y."/>
            <person name="Wang H."/>
            <person name="Li S."/>
            <person name="Jiang F."/>
            <person name="Yin L."/>
            <person name="Zhang G."/>
            <person name="Qian W."/>
            <person name="Fan W."/>
        </authorList>
    </citation>
    <scope>NUCLEOTIDE SEQUENCE [LARGE SCALE GENOMIC DNA]</scope>
    <source>
        <strain evidence="3">SZHN2017</strain>
        <tissue evidence="3">Muscle</tissue>
    </source>
</reference>
<feature type="transmembrane region" description="Helical" evidence="1">
    <location>
        <begin position="459"/>
        <end position="480"/>
    </location>
</feature>
<feature type="transmembrane region" description="Helical" evidence="1">
    <location>
        <begin position="702"/>
        <end position="721"/>
    </location>
</feature>
<evidence type="ECO:0000256" key="1">
    <source>
        <dbReference type="SAM" id="Phobius"/>
    </source>
</evidence>
<dbReference type="SMART" id="SM00703">
    <property type="entry name" value="NRF"/>
    <property type="match status" value="1"/>
</dbReference>
<feature type="domain" description="Nose resistant-to-fluoxetine protein N-terminal" evidence="2">
    <location>
        <begin position="141"/>
        <end position="267"/>
    </location>
</feature>
<comment type="caution">
    <text evidence="3">The sequence shown here is derived from an EMBL/GenBank/DDBJ whole genome shotgun (WGS) entry which is preliminary data.</text>
</comment>
<sequence length="818" mass="89933">MKDPADTHPAGTTANYCPYLTYMSVLVASWFRVRTRRHFMTQLERDVRSTMTTAGGGHVVLLLLLFLSIHTETDAAEALSYVQRLELASRLTRGATADPASLVTAPDVEKLLTLSSATVQQAVLTSANTLSSSSSDVASGAEVCANDTIATIMALTQRQMWAVRMVDAAGKPIPDILDGNFIWLGAYDLCFSIRSDVTGNKSSQFSGQYCTATVPLPVTSQGVFGPPVLSVGLCVPNSCSSSDITLILTDVLALLNTSLSVQVTCPEKTKPLDVKAKVAIAICSVLLALMVVGTVVDVVFIQMPKWWPQDKLDFAANGAAGPDEHQPLLQSQQTKASVPRLGVTIMLLVAFSIYTNGSKLLSTHQPPGSLTCIHGIRFLSMTWVVLGHSFMFPLSAAENVGRFLPTAIKRWTFQGIVNATVSVDSFFAISGLLVAYLTLKELRKNSGKLNWFMFYFHRFWRLTPAYMLVIMVYSCLSSYWGDGPLWPSALPDRDKCSEKWWTNLLYINNLMSFTETCLAQSWYLANDMQFYILSPLIFLPLFYSPLLGLGSAAVFILVSALTPGILTMRDNLPPSFTAQVEGISVNLSDYMDFYNKPYNRMGPYAVGMVAGYILYRTDCRLKINKVINLCAWAVATGCALTVLYGLHGASTGSPVTLATSAFYNAVNRHVWGACVCWVVVACVTGNGGFVNTILSWSAFVPLSRLTYCIYLLHIMIIELYIQDSDTTFYANDVNMVMLFLSVLVVSYMAAVVASLSFEAPMMGLERVLLRREKQEKAGMADVQISKHLYREREVGVITRRSKKGLGDCKEKLEKTCQE</sequence>
<dbReference type="EMBL" id="PZQS01000011">
    <property type="protein sequence ID" value="PVD22477.1"/>
    <property type="molecule type" value="Genomic_DNA"/>
</dbReference>
<organism evidence="3 4">
    <name type="scientific">Pomacea canaliculata</name>
    <name type="common">Golden apple snail</name>
    <dbReference type="NCBI Taxonomy" id="400727"/>
    <lineage>
        <taxon>Eukaryota</taxon>
        <taxon>Metazoa</taxon>
        <taxon>Spiralia</taxon>
        <taxon>Lophotrochozoa</taxon>
        <taxon>Mollusca</taxon>
        <taxon>Gastropoda</taxon>
        <taxon>Caenogastropoda</taxon>
        <taxon>Architaenioglossa</taxon>
        <taxon>Ampullarioidea</taxon>
        <taxon>Ampullariidae</taxon>
        <taxon>Pomacea</taxon>
    </lineage>
</organism>
<dbReference type="PANTHER" id="PTHR11161:SF0">
    <property type="entry name" value="O-ACYLTRANSFERASE LIKE PROTEIN"/>
    <property type="match status" value="1"/>
</dbReference>
<dbReference type="Proteomes" id="UP000245119">
    <property type="component" value="Linkage Group LG11"/>
</dbReference>
<dbReference type="PANTHER" id="PTHR11161">
    <property type="entry name" value="O-ACYLTRANSFERASE"/>
    <property type="match status" value="1"/>
</dbReference>
<keyword evidence="1" id="KW-0472">Membrane</keyword>
<dbReference type="InterPro" id="IPR052728">
    <property type="entry name" value="O2_lipid_transport_reg"/>
</dbReference>